<dbReference type="Pfam" id="PF05231">
    <property type="entry name" value="MASE1"/>
    <property type="match status" value="1"/>
</dbReference>
<dbReference type="InterPro" id="IPR007895">
    <property type="entry name" value="MASE1"/>
</dbReference>
<evidence type="ECO:0000259" key="7">
    <source>
        <dbReference type="Pfam" id="PF05231"/>
    </source>
</evidence>
<evidence type="ECO:0000313" key="8">
    <source>
        <dbReference type="EMBL" id="PWK86074.1"/>
    </source>
</evidence>
<feature type="transmembrane region" description="Helical" evidence="6">
    <location>
        <begin position="247"/>
        <end position="265"/>
    </location>
</feature>
<reference evidence="8 9" key="1">
    <citation type="submission" date="2018-05" db="EMBL/GenBank/DDBJ databases">
        <title>Genomic Encyclopedia of Type Strains, Phase IV (KMG-IV): sequencing the most valuable type-strain genomes for metagenomic binning, comparative biology and taxonomic classification.</title>
        <authorList>
            <person name="Goeker M."/>
        </authorList>
    </citation>
    <scope>NUCLEOTIDE SEQUENCE [LARGE SCALE GENOMIC DNA]</scope>
    <source>
        <strain evidence="8 9">DSM 45480</strain>
    </source>
</reference>
<feature type="transmembrane region" description="Helical" evidence="6">
    <location>
        <begin position="143"/>
        <end position="162"/>
    </location>
</feature>
<dbReference type="AlphaFoldDB" id="A0A316HXA4"/>
<feature type="domain" description="MASE1" evidence="7">
    <location>
        <begin position="78"/>
        <end position="344"/>
    </location>
</feature>
<evidence type="ECO:0000256" key="4">
    <source>
        <dbReference type="ARBA" id="ARBA00022989"/>
    </source>
</evidence>
<sequence length="381" mass="39925">MQWTKASEALVEADVLEGRTARRAASSACSPVIIASVSVRTCGVSPSGYALLRGMADACAPVQHVPVNAAMRTTTTILAVAVAYYATAKVGLVLALVKGQVTPLWLPTGISVAALLMSGRKIWPGIALGALTANIELGAGLGAVVVITIGNTAAPLAAWYLLTRFGFRTQLDRLKDALLLVFAGALGAMLISSVIGTTALTLDGVIPWQEIPAVLSVWWTGDAMGVLVFTPLLLTLTRHWHAPPRRVAEAAALLVVTAVLASFVTMSEARLLFLVFPMLIWAALRFQHAIAAPCAAIISVAAVMSAAGGLFVQGDLLATMIVLQAYNGSVALTGLILSAVTSERNQARETIERACLQLAETVANYQEEGVRKRLGRVVPPA</sequence>
<evidence type="ECO:0000313" key="9">
    <source>
        <dbReference type="Proteomes" id="UP000246005"/>
    </source>
</evidence>
<comment type="caution">
    <text evidence="8">The sequence shown here is derived from an EMBL/GenBank/DDBJ whole genome shotgun (WGS) entry which is preliminary data.</text>
</comment>
<dbReference type="EMBL" id="QGHB01000005">
    <property type="protein sequence ID" value="PWK86074.1"/>
    <property type="molecule type" value="Genomic_DNA"/>
</dbReference>
<keyword evidence="3 6" id="KW-0812">Transmembrane</keyword>
<evidence type="ECO:0000256" key="6">
    <source>
        <dbReference type="SAM" id="Phobius"/>
    </source>
</evidence>
<keyword evidence="2" id="KW-1003">Cell membrane</keyword>
<protein>
    <submittedName>
        <fullName evidence="8">Integral membrane sensor domain MASE1</fullName>
    </submittedName>
</protein>
<dbReference type="GO" id="GO:0005886">
    <property type="term" value="C:plasma membrane"/>
    <property type="evidence" value="ECO:0007669"/>
    <property type="project" value="UniProtKB-SubCell"/>
</dbReference>
<evidence type="ECO:0000256" key="5">
    <source>
        <dbReference type="ARBA" id="ARBA00023136"/>
    </source>
</evidence>
<name>A0A316HXA4_9PSEU</name>
<feature type="transmembrane region" description="Helical" evidence="6">
    <location>
        <begin position="174"/>
        <end position="195"/>
    </location>
</feature>
<dbReference type="Proteomes" id="UP000246005">
    <property type="component" value="Unassembled WGS sequence"/>
</dbReference>
<feature type="transmembrane region" description="Helical" evidence="6">
    <location>
        <begin position="215"/>
        <end position="235"/>
    </location>
</feature>
<keyword evidence="5 6" id="KW-0472">Membrane</keyword>
<evidence type="ECO:0000256" key="3">
    <source>
        <dbReference type="ARBA" id="ARBA00022692"/>
    </source>
</evidence>
<gene>
    <name evidence="8" type="ORF">C8D88_105114</name>
</gene>
<evidence type="ECO:0000256" key="1">
    <source>
        <dbReference type="ARBA" id="ARBA00004651"/>
    </source>
</evidence>
<evidence type="ECO:0000256" key="2">
    <source>
        <dbReference type="ARBA" id="ARBA00022475"/>
    </source>
</evidence>
<comment type="subcellular location">
    <subcellularLocation>
        <location evidence="1">Cell membrane</location>
        <topology evidence="1">Multi-pass membrane protein</topology>
    </subcellularLocation>
</comment>
<keyword evidence="4 6" id="KW-1133">Transmembrane helix</keyword>
<accession>A0A316HXA4</accession>
<proteinExistence type="predicted"/>
<feature type="transmembrane region" description="Helical" evidence="6">
    <location>
        <begin position="294"/>
        <end position="312"/>
    </location>
</feature>
<feature type="transmembrane region" description="Helical" evidence="6">
    <location>
        <begin position="77"/>
        <end position="97"/>
    </location>
</feature>
<organism evidence="8 9">
    <name type="scientific">Lentzea atacamensis</name>
    <dbReference type="NCBI Taxonomy" id="531938"/>
    <lineage>
        <taxon>Bacteria</taxon>
        <taxon>Bacillati</taxon>
        <taxon>Actinomycetota</taxon>
        <taxon>Actinomycetes</taxon>
        <taxon>Pseudonocardiales</taxon>
        <taxon>Pseudonocardiaceae</taxon>
        <taxon>Lentzea</taxon>
    </lineage>
</organism>